<dbReference type="InterPro" id="IPR015421">
    <property type="entry name" value="PyrdxlP-dep_Trfase_major"/>
</dbReference>
<reference evidence="7" key="1">
    <citation type="journal article" date="2015" name="Genom Data">
        <title>Genome sequences of six Phytophthora species associated with forests in New Zealand.</title>
        <authorList>
            <person name="Studholme D.J."/>
            <person name="McDougal R.L."/>
            <person name="Sambles C."/>
            <person name="Hansen E."/>
            <person name="Hardy G."/>
            <person name="Grant M."/>
            <person name="Ganley R.J."/>
            <person name="Williams N.M."/>
        </authorList>
    </citation>
    <scope>NUCLEOTIDE SEQUENCE</scope>
    <source>
        <strain evidence="7">NZFS 2646</strain>
        <strain evidence="8">NZFS 3630</strain>
    </source>
</reference>
<dbReference type="EMBL" id="JPWV03000004">
    <property type="protein sequence ID" value="KAG2532369.1"/>
    <property type="molecule type" value="Genomic_DNA"/>
</dbReference>
<name>A0A3R7GIB8_9STRA</name>
<evidence type="ECO:0000313" key="10">
    <source>
        <dbReference type="Proteomes" id="UP000285883"/>
    </source>
</evidence>
<gene>
    <name evidence="9" type="ORF">BBI17_003285</name>
    <name evidence="7" type="ORF">JM16_000344</name>
    <name evidence="8" type="ORF">JM18_000260</name>
</gene>
<dbReference type="GO" id="GO:0008483">
    <property type="term" value="F:transaminase activity"/>
    <property type="evidence" value="ECO:0007669"/>
    <property type="project" value="UniProtKB-KW"/>
</dbReference>
<dbReference type="InterPro" id="IPR004839">
    <property type="entry name" value="Aminotransferase_I/II_large"/>
</dbReference>
<dbReference type="GO" id="GO:0030170">
    <property type="term" value="F:pyridoxal phosphate binding"/>
    <property type="evidence" value="ECO:0007669"/>
    <property type="project" value="InterPro"/>
</dbReference>
<evidence type="ECO:0000256" key="5">
    <source>
        <dbReference type="ARBA" id="ARBA00022898"/>
    </source>
</evidence>
<feature type="domain" description="Aminotransferase class I/classII large" evidence="6">
    <location>
        <begin position="47"/>
        <end position="200"/>
    </location>
</feature>
<dbReference type="PANTHER" id="PTHR46383:SF1">
    <property type="entry name" value="ASPARTATE AMINOTRANSFERASE"/>
    <property type="match status" value="1"/>
</dbReference>
<keyword evidence="3" id="KW-0032">Aminotransferase</keyword>
<keyword evidence="5" id="KW-0663">Pyridoxal phosphate</keyword>
<dbReference type="SUPFAM" id="SSF53383">
    <property type="entry name" value="PLP-dependent transferases"/>
    <property type="match status" value="2"/>
</dbReference>
<dbReference type="Proteomes" id="UP000792063">
    <property type="component" value="Unassembled WGS sequence"/>
</dbReference>
<organism evidence="9 10">
    <name type="scientific">Phytophthora kernoviae</name>
    <dbReference type="NCBI Taxonomy" id="325452"/>
    <lineage>
        <taxon>Eukaryota</taxon>
        <taxon>Sar</taxon>
        <taxon>Stramenopiles</taxon>
        <taxon>Oomycota</taxon>
        <taxon>Peronosporomycetes</taxon>
        <taxon>Peronosporales</taxon>
        <taxon>Peronosporaceae</taxon>
        <taxon>Phytophthora</taxon>
    </lineage>
</organism>
<dbReference type="AlphaFoldDB" id="A0A3R7GIB8"/>
<reference evidence="7" key="3">
    <citation type="submission" date="2020-06" db="EMBL/GenBank/DDBJ databases">
        <authorList>
            <person name="Studholme D.J."/>
        </authorList>
    </citation>
    <scope>NUCLEOTIDE SEQUENCE</scope>
    <source>
        <strain evidence="7">NZFS 2646</strain>
        <strain evidence="8">NZFS 3630</strain>
    </source>
</reference>
<keyword evidence="4" id="KW-0808">Transferase</keyword>
<accession>A0A3R7GIB8</accession>
<evidence type="ECO:0000313" key="9">
    <source>
        <dbReference type="EMBL" id="RLN05727.1"/>
    </source>
</evidence>
<evidence type="ECO:0000259" key="6">
    <source>
        <dbReference type="Pfam" id="PF00155"/>
    </source>
</evidence>
<dbReference type="EMBL" id="MAYM02002101">
    <property type="protein sequence ID" value="RLN05727.1"/>
    <property type="molecule type" value="Genomic_DNA"/>
</dbReference>
<dbReference type="Gene3D" id="3.90.1150.10">
    <property type="entry name" value="Aspartate Aminotransferase, domain 1"/>
    <property type="match status" value="2"/>
</dbReference>
<sequence length="331" mass="36236">METPSAPLQSKGPRKVINCKIRMLCTAAGSALDELSNKMIQEGKAIYKLGLGQSPFPIPQCIVDELRANSHQRDYLPVAGLPELCEDIAAWGAERLHINYSLDDVLVGPGTKELLFVLQTVYYGDLLLPNPSCTSYAPQANIAGRNMMWLPTHAEDHFVLRPEVLEAHCVKDPDAPRILILNSPSNPTGCAYQADELQKMDIEVQVPQGGFYLFPCFRRHRKALALRGVATDEQLCAHLLQDTGVAILPGSCFGRAPEELFARLAFVDFKGEIALYLIESMEDDPALEAIEGFIQSVCPNLDVAMRKLSAWMALARPSAAPATPSASSIAY</sequence>
<evidence type="ECO:0000313" key="7">
    <source>
        <dbReference type="EMBL" id="KAG2532369.1"/>
    </source>
</evidence>
<comment type="cofactor">
    <cofactor evidence="1">
        <name>pyridoxal 5'-phosphate</name>
        <dbReference type="ChEBI" id="CHEBI:597326"/>
    </cofactor>
</comment>
<evidence type="ECO:0000313" key="8">
    <source>
        <dbReference type="EMBL" id="KAG2533495.1"/>
    </source>
</evidence>
<dbReference type="Proteomes" id="UP000285883">
    <property type="component" value="Unassembled WGS sequence"/>
</dbReference>
<evidence type="ECO:0000256" key="4">
    <source>
        <dbReference type="ARBA" id="ARBA00022679"/>
    </source>
</evidence>
<dbReference type="EMBL" id="JPWU03000002">
    <property type="protein sequence ID" value="KAG2533495.1"/>
    <property type="molecule type" value="Genomic_DNA"/>
</dbReference>
<dbReference type="Pfam" id="PF00155">
    <property type="entry name" value="Aminotran_1_2"/>
    <property type="match status" value="1"/>
</dbReference>
<evidence type="ECO:0000256" key="1">
    <source>
        <dbReference type="ARBA" id="ARBA00001933"/>
    </source>
</evidence>
<evidence type="ECO:0000256" key="3">
    <source>
        <dbReference type="ARBA" id="ARBA00022576"/>
    </source>
</evidence>
<dbReference type="PANTHER" id="PTHR46383">
    <property type="entry name" value="ASPARTATE AMINOTRANSFERASE"/>
    <property type="match status" value="1"/>
</dbReference>
<reference evidence="9 10" key="2">
    <citation type="submission" date="2018-07" db="EMBL/GenBank/DDBJ databases">
        <title>Genome sequencing of oomycete isolates from Chile give support for New Zealand origin for Phytophthora kernoviae and make available the first Nothophytophthora sp. genome.</title>
        <authorList>
            <person name="Studholme D.J."/>
            <person name="Sanfuentes E."/>
            <person name="Panda P."/>
            <person name="Hill R."/>
            <person name="Sambles C."/>
            <person name="Grant M."/>
            <person name="Williams N.M."/>
            <person name="Mcdougal R.L."/>
        </authorList>
    </citation>
    <scope>NUCLEOTIDE SEQUENCE [LARGE SCALE GENOMIC DNA]</scope>
    <source>
        <strain evidence="9">Chile2</strain>
    </source>
</reference>
<comment type="caution">
    <text evidence="9">The sequence shown here is derived from an EMBL/GenBank/DDBJ whole genome shotgun (WGS) entry which is preliminary data.</text>
</comment>
<comment type="similarity">
    <text evidence="2">Belongs to the class-I pyridoxal-phosphate-dependent aminotransferase family.</text>
</comment>
<protein>
    <recommendedName>
        <fullName evidence="6">Aminotransferase class I/classII large domain-containing protein</fullName>
    </recommendedName>
</protein>
<dbReference type="InterPro" id="IPR015424">
    <property type="entry name" value="PyrdxlP-dep_Trfase"/>
</dbReference>
<evidence type="ECO:0000256" key="2">
    <source>
        <dbReference type="ARBA" id="ARBA00007441"/>
    </source>
</evidence>
<dbReference type="InterPro" id="IPR050596">
    <property type="entry name" value="AspAT/PAT-like"/>
</dbReference>
<dbReference type="Gene3D" id="3.40.640.10">
    <property type="entry name" value="Type I PLP-dependent aspartate aminotransferase-like (Major domain)"/>
    <property type="match status" value="1"/>
</dbReference>
<dbReference type="Proteomes" id="UP000785171">
    <property type="component" value="Unassembled WGS sequence"/>
</dbReference>
<dbReference type="InterPro" id="IPR015422">
    <property type="entry name" value="PyrdxlP-dep_Trfase_small"/>
</dbReference>
<dbReference type="GO" id="GO:0006520">
    <property type="term" value="P:amino acid metabolic process"/>
    <property type="evidence" value="ECO:0007669"/>
    <property type="project" value="InterPro"/>
</dbReference>
<proteinExistence type="inferred from homology"/>